<reference evidence="1" key="2">
    <citation type="submission" date="2020-11" db="EMBL/GenBank/DDBJ databases">
        <authorList>
            <person name="McCartney M.A."/>
            <person name="Auch B."/>
            <person name="Kono T."/>
            <person name="Mallez S."/>
            <person name="Becker A."/>
            <person name="Gohl D.M."/>
            <person name="Silverstein K.A.T."/>
            <person name="Koren S."/>
            <person name="Bechman K.B."/>
            <person name="Herman A."/>
            <person name="Abrahante J.E."/>
            <person name="Garbe J."/>
        </authorList>
    </citation>
    <scope>NUCLEOTIDE SEQUENCE</scope>
    <source>
        <strain evidence="1">Duluth1</strain>
        <tissue evidence="1">Whole animal</tissue>
    </source>
</reference>
<organism evidence="1 2">
    <name type="scientific">Dreissena polymorpha</name>
    <name type="common">Zebra mussel</name>
    <name type="synonym">Mytilus polymorpha</name>
    <dbReference type="NCBI Taxonomy" id="45954"/>
    <lineage>
        <taxon>Eukaryota</taxon>
        <taxon>Metazoa</taxon>
        <taxon>Spiralia</taxon>
        <taxon>Lophotrochozoa</taxon>
        <taxon>Mollusca</taxon>
        <taxon>Bivalvia</taxon>
        <taxon>Autobranchia</taxon>
        <taxon>Heteroconchia</taxon>
        <taxon>Euheterodonta</taxon>
        <taxon>Imparidentia</taxon>
        <taxon>Neoheterodontei</taxon>
        <taxon>Myida</taxon>
        <taxon>Dreissenoidea</taxon>
        <taxon>Dreissenidae</taxon>
        <taxon>Dreissena</taxon>
    </lineage>
</organism>
<comment type="caution">
    <text evidence="1">The sequence shown here is derived from an EMBL/GenBank/DDBJ whole genome shotgun (WGS) entry which is preliminary data.</text>
</comment>
<evidence type="ECO:0000313" key="1">
    <source>
        <dbReference type="EMBL" id="KAH3836665.1"/>
    </source>
</evidence>
<sequence length="52" mass="5606">MMKLPKLAQTLQIIADEGPDAFYSGSLADDIVADIQEAGNRSKYLYSTEGGI</sequence>
<protein>
    <submittedName>
        <fullName evidence="1">Uncharacterized protein</fullName>
    </submittedName>
</protein>
<name>A0A9D4KBU8_DREPO</name>
<accession>A0A9D4KBU8</accession>
<dbReference type="Pfam" id="PF01019">
    <property type="entry name" value="G_glu_transpept"/>
    <property type="match status" value="1"/>
</dbReference>
<evidence type="ECO:0000313" key="2">
    <source>
        <dbReference type="Proteomes" id="UP000828390"/>
    </source>
</evidence>
<dbReference type="EMBL" id="JAIWYP010000004">
    <property type="protein sequence ID" value="KAH3836665.1"/>
    <property type="molecule type" value="Genomic_DNA"/>
</dbReference>
<proteinExistence type="predicted"/>
<dbReference type="SUPFAM" id="SSF56235">
    <property type="entry name" value="N-terminal nucleophile aminohydrolases (Ntn hydrolases)"/>
    <property type="match status" value="1"/>
</dbReference>
<keyword evidence="2" id="KW-1185">Reference proteome</keyword>
<dbReference type="AlphaFoldDB" id="A0A9D4KBU8"/>
<dbReference type="InterPro" id="IPR029055">
    <property type="entry name" value="Ntn_hydrolases_N"/>
</dbReference>
<reference evidence="1" key="1">
    <citation type="journal article" date="2019" name="bioRxiv">
        <title>The Genome of the Zebra Mussel, Dreissena polymorpha: A Resource for Invasive Species Research.</title>
        <authorList>
            <person name="McCartney M.A."/>
            <person name="Auch B."/>
            <person name="Kono T."/>
            <person name="Mallez S."/>
            <person name="Zhang Y."/>
            <person name="Obille A."/>
            <person name="Becker A."/>
            <person name="Abrahante J.E."/>
            <person name="Garbe J."/>
            <person name="Badalamenti J.P."/>
            <person name="Herman A."/>
            <person name="Mangelson H."/>
            <person name="Liachko I."/>
            <person name="Sullivan S."/>
            <person name="Sone E.D."/>
            <person name="Koren S."/>
            <person name="Silverstein K.A.T."/>
            <person name="Beckman K.B."/>
            <person name="Gohl D.M."/>
        </authorList>
    </citation>
    <scope>NUCLEOTIDE SEQUENCE</scope>
    <source>
        <strain evidence="1">Duluth1</strain>
        <tissue evidence="1">Whole animal</tissue>
    </source>
</reference>
<gene>
    <name evidence="1" type="ORF">DPMN_110036</name>
</gene>
<dbReference type="Proteomes" id="UP000828390">
    <property type="component" value="Unassembled WGS sequence"/>
</dbReference>